<evidence type="ECO:0000256" key="1">
    <source>
        <dbReference type="SAM" id="MobiDB-lite"/>
    </source>
</evidence>
<name>A0A2U9AZ35_SCOMX</name>
<dbReference type="EMBL" id="CP026243">
    <property type="protein sequence ID" value="AWO96924.1"/>
    <property type="molecule type" value="Genomic_DNA"/>
</dbReference>
<organism evidence="2 3">
    <name type="scientific">Scophthalmus maximus</name>
    <name type="common">Turbot</name>
    <name type="synonym">Psetta maxima</name>
    <dbReference type="NCBI Taxonomy" id="52904"/>
    <lineage>
        <taxon>Eukaryota</taxon>
        <taxon>Metazoa</taxon>
        <taxon>Chordata</taxon>
        <taxon>Craniata</taxon>
        <taxon>Vertebrata</taxon>
        <taxon>Euteleostomi</taxon>
        <taxon>Actinopterygii</taxon>
        <taxon>Neopterygii</taxon>
        <taxon>Teleostei</taxon>
        <taxon>Neoteleostei</taxon>
        <taxon>Acanthomorphata</taxon>
        <taxon>Carangaria</taxon>
        <taxon>Pleuronectiformes</taxon>
        <taxon>Pleuronectoidei</taxon>
        <taxon>Scophthalmidae</taxon>
        <taxon>Scophthalmus</taxon>
    </lineage>
</organism>
<sequence length="124" mass="14286">MGHKMTGGRRRFSNNTLSARQESKVDRTKLGVCSWKWLHIDNMASKDNPEPLILATRELLSKSKLLLRDIEELLDSDHRCRRRIRQECEASIEEDGGTLIIEGFRFECAASRDELRRLTSKTGV</sequence>
<dbReference type="Proteomes" id="UP000246464">
    <property type="component" value="Chromosome 1"/>
</dbReference>
<protein>
    <submittedName>
        <fullName evidence="2">Uncharacterized protein</fullName>
    </submittedName>
</protein>
<accession>A0A2U9AZ35</accession>
<evidence type="ECO:0000313" key="2">
    <source>
        <dbReference type="EMBL" id="AWO96924.1"/>
    </source>
</evidence>
<proteinExistence type="predicted"/>
<feature type="compositionally biased region" description="Basic residues" evidence="1">
    <location>
        <begin position="1"/>
        <end position="12"/>
    </location>
</feature>
<reference evidence="2 3" key="1">
    <citation type="submission" date="2017-12" db="EMBL/GenBank/DDBJ databases">
        <title>Integrating genomic resources of turbot (Scophthalmus maximus) in depth evaluation of genetic and physical mapping variation across individuals.</title>
        <authorList>
            <person name="Martinez P."/>
        </authorList>
    </citation>
    <scope>NUCLEOTIDE SEQUENCE [LARGE SCALE GENOMIC DNA]</scope>
</reference>
<dbReference type="AlphaFoldDB" id="A0A2U9AZ35"/>
<gene>
    <name evidence="2" type="ORF">SMAX5B_011934</name>
</gene>
<feature type="region of interest" description="Disordered" evidence="1">
    <location>
        <begin position="1"/>
        <end position="21"/>
    </location>
</feature>
<keyword evidence="3" id="KW-1185">Reference proteome</keyword>
<evidence type="ECO:0000313" key="3">
    <source>
        <dbReference type="Proteomes" id="UP000246464"/>
    </source>
</evidence>